<evidence type="ECO:0000256" key="1">
    <source>
        <dbReference type="ARBA" id="ARBA00008324"/>
    </source>
</evidence>
<dbReference type="Proteomes" id="UP000094385">
    <property type="component" value="Unassembled WGS sequence"/>
</dbReference>
<dbReference type="Pfam" id="PF03061">
    <property type="entry name" value="4HBT"/>
    <property type="match status" value="1"/>
</dbReference>
<dbReference type="CDD" id="cd03443">
    <property type="entry name" value="PaaI_thioesterase"/>
    <property type="match status" value="1"/>
</dbReference>
<dbReference type="InterPro" id="IPR039298">
    <property type="entry name" value="ACOT13"/>
</dbReference>
<proteinExistence type="inferred from homology"/>
<sequence length="176" mass="19307">MASALPFVKRVWSSFLATSGLEPILIPRLKLLDAVPGYVKMELTIEKSHTVSSTSRSNIISCVLTAKRMQNRLQILHGGTVASLVDLAGSLAVSSRGMYSTGVSTDLNVTYISSGGKVGDKIFIESRCHKLGRSLAFTSVEFFKSHKYELFARGTHTKYIGAAMKDENNRLEEYKA</sequence>
<dbReference type="STRING" id="675824.A0A1E3PYQ9"/>
<dbReference type="GO" id="GO:0047617">
    <property type="term" value="F:fatty acyl-CoA hydrolase activity"/>
    <property type="evidence" value="ECO:0007669"/>
    <property type="project" value="InterPro"/>
</dbReference>
<evidence type="ECO:0000256" key="2">
    <source>
        <dbReference type="ARBA" id="ARBA00022801"/>
    </source>
</evidence>
<evidence type="ECO:0000313" key="4">
    <source>
        <dbReference type="EMBL" id="ODQ70536.1"/>
    </source>
</evidence>
<name>A0A1E3PYQ9_LIPST</name>
<dbReference type="PANTHER" id="PTHR21660">
    <property type="entry name" value="THIOESTERASE SUPERFAMILY MEMBER-RELATED"/>
    <property type="match status" value="1"/>
</dbReference>
<dbReference type="OrthoDB" id="46529at2759"/>
<evidence type="ECO:0000313" key="5">
    <source>
        <dbReference type="Proteomes" id="UP000094385"/>
    </source>
</evidence>
<dbReference type="InterPro" id="IPR029069">
    <property type="entry name" value="HotDog_dom_sf"/>
</dbReference>
<dbReference type="InterPro" id="IPR006683">
    <property type="entry name" value="Thioestr_dom"/>
</dbReference>
<dbReference type="PANTHER" id="PTHR21660:SF1">
    <property type="entry name" value="ACYL-COENZYME A THIOESTERASE 13"/>
    <property type="match status" value="1"/>
</dbReference>
<protein>
    <recommendedName>
        <fullName evidence="3">Thioesterase domain-containing protein</fullName>
    </recommendedName>
</protein>
<keyword evidence="5" id="KW-1185">Reference proteome</keyword>
<feature type="domain" description="Thioesterase" evidence="3">
    <location>
        <begin position="74"/>
        <end position="146"/>
    </location>
</feature>
<accession>A0A1E3PYQ9</accession>
<comment type="similarity">
    <text evidence="1">Belongs to the thioesterase PaaI family.</text>
</comment>
<evidence type="ECO:0000259" key="3">
    <source>
        <dbReference type="Pfam" id="PF03061"/>
    </source>
</evidence>
<organism evidence="4 5">
    <name type="scientific">Lipomyces starkeyi NRRL Y-11557</name>
    <dbReference type="NCBI Taxonomy" id="675824"/>
    <lineage>
        <taxon>Eukaryota</taxon>
        <taxon>Fungi</taxon>
        <taxon>Dikarya</taxon>
        <taxon>Ascomycota</taxon>
        <taxon>Saccharomycotina</taxon>
        <taxon>Lipomycetes</taxon>
        <taxon>Lipomycetales</taxon>
        <taxon>Lipomycetaceae</taxon>
        <taxon>Lipomyces</taxon>
    </lineage>
</organism>
<dbReference type="Gene3D" id="3.10.129.10">
    <property type="entry name" value="Hotdog Thioesterase"/>
    <property type="match status" value="1"/>
</dbReference>
<gene>
    <name evidence="4" type="ORF">LIPSTDRAFT_99091</name>
</gene>
<dbReference type="SUPFAM" id="SSF54637">
    <property type="entry name" value="Thioesterase/thiol ester dehydrase-isomerase"/>
    <property type="match status" value="1"/>
</dbReference>
<keyword evidence="2" id="KW-0378">Hydrolase</keyword>
<dbReference type="EMBL" id="KV454300">
    <property type="protein sequence ID" value="ODQ70536.1"/>
    <property type="molecule type" value="Genomic_DNA"/>
</dbReference>
<dbReference type="AlphaFoldDB" id="A0A1E3PYQ9"/>
<reference evidence="4 5" key="1">
    <citation type="journal article" date="2016" name="Proc. Natl. Acad. Sci. U.S.A.">
        <title>Comparative genomics of biotechnologically important yeasts.</title>
        <authorList>
            <person name="Riley R."/>
            <person name="Haridas S."/>
            <person name="Wolfe K.H."/>
            <person name="Lopes M.R."/>
            <person name="Hittinger C.T."/>
            <person name="Goeker M."/>
            <person name="Salamov A.A."/>
            <person name="Wisecaver J.H."/>
            <person name="Long T.M."/>
            <person name="Calvey C.H."/>
            <person name="Aerts A.L."/>
            <person name="Barry K.W."/>
            <person name="Choi C."/>
            <person name="Clum A."/>
            <person name="Coughlan A.Y."/>
            <person name="Deshpande S."/>
            <person name="Douglass A.P."/>
            <person name="Hanson S.J."/>
            <person name="Klenk H.-P."/>
            <person name="LaButti K.M."/>
            <person name="Lapidus A."/>
            <person name="Lindquist E.A."/>
            <person name="Lipzen A.M."/>
            <person name="Meier-Kolthoff J.P."/>
            <person name="Ohm R.A."/>
            <person name="Otillar R.P."/>
            <person name="Pangilinan J.L."/>
            <person name="Peng Y."/>
            <person name="Rokas A."/>
            <person name="Rosa C.A."/>
            <person name="Scheuner C."/>
            <person name="Sibirny A.A."/>
            <person name="Slot J.C."/>
            <person name="Stielow J.B."/>
            <person name="Sun H."/>
            <person name="Kurtzman C.P."/>
            <person name="Blackwell M."/>
            <person name="Grigoriev I.V."/>
            <person name="Jeffries T.W."/>
        </authorList>
    </citation>
    <scope>NUCLEOTIDE SEQUENCE [LARGE SCALE GENOMIC DNA]</scope>
    <source>
        <strain evidence="4 5">NRRL Y-11557</strain>
    </source>
</reference>